<sequence length="396" mass="45291">MEMAEKEGGNDESLKLAVAISLLRSKVLNNNNEPGAPSNDALRWKRKAKERKQEILRLREDLNEALDASHCDLFPASASCKCYFFDNLGQLNPNQHGSGSDARFNDVLRRRFLRQVRFKERRRRVGSSSSSKQRLTLASRTKFVFNFETETTGLTEEDETEQLKASVDFLVDLCDSVSPVIVDDSKFANLAHQAEEFILDYFMPFSEVTLKNLLSNGRNLELIEGIINSLVTRLVRKMCLPLSENGIRSQHSDANAQYCIQHLIRKLGSEGYIGQRAILSVCQRILVLADRLLFSDPFDDAFPDMHESMFLMIQLIEFMVSDYLLEWSKSEDFDKVLLEDWVSSIIQAKKALELLESRNGLYVLYMDRVTGELAKQFGRASLQKLIKQDIFNSLLH</sequence>
<dbReference type="AlphaFoldDB" id="A0A445EN21"/>
<dbReference type="EMBL" id="SDMP01000001">
    <property type="protein sequence ID" value="RYR76857.1"/>
    <property type="molecule type" value="Genomic_DNA"/>
</dbReference>
<dbReference type="GO" id="GO:0042138">
    <property type="term" value="P:meiotic DNA double-strand break formation"/>
    <property type="evidence" value="ECO:0007669"/>
    <property type="project" value="InterPro"/>
</dbReference>
<keyword evidence="2" id="KW-1185">Reference proteome</keyword>
<dbReference type="Proteomes" id="UP000289738">
    <property type="component" value="Chromosome A01"/>
</dbReference>
<proteinExistence type="predicted"/>
<accession>A0A445EN21</accession>
<dbReference type="GO" id="GO:0007059">
    <property type="term" value="P:chromosome segregation"/>
    <property type="evidence" value="ECO:0007669"/>
    <property type="project" value="TreeGrafter"/>
</dbReference>
<evidence type="ECO:0000313" key="1">
    <source>
        <dbReference type="EMBL" id="RYR76857.1"/>
    </source>
</evidence>
<dbReference type="GO" id="GO:0000212">
    <property type="term" value="P:meiotic spindle organization"/>
    <property type="evidence" value="ECO:0007669"/>
    <property type="project" value="InterPro"/>
</dbReference>
<dbReference type="InterPro" id="IPR037500">
    <property type="entry name" value="Msp1"/>
</dbReference>
<name>A0A445EN21_ARAHY</name>
<comment type="caution">
    <text evidence="1">The sequence shown here is derived from an EMBL/GenBank/DDBJ whole genome shotgun (WGS) entry which is preliminary data.</text>
</comment>
<organism evidence="1 2">
    <name type="scientific">Arachis hypogaea</name>
    <name type="common">Peanut</name>
    <dbReference type="NCBI Taxonomy" id="3818"/>
    <lineage>
        <taxon>Eukaryota</taxon>
        <taxon>Viridiplantae</taxon>
        <taxon>Streptophyta</taxon>
        <taxon>Embryophyta</taxon>
        <taxon>Tracheophyta</taxon>
        <taxon>Spermatophyta</taxon>
        <taxon>Magnoliopsida</taxon>
        <taxon>eudicotyledons</taxon>
        <taxon>Gunneridae</taxon>
        <taxon>Pentapetalae</taxon>
        <taxon>rosids</taxon>
        <taxon>fabids</taxon>
        <taxon>Fabales</taxon>
        <taxon>Fabaceae</taxon>
        <taxon>Papilionoideae</taxon>
        <taxon>50 kb inversion clade</taxon>
        <taxon>dalbergioids sensu lato</taxon>
        <taxon>Dalbergieae</taxon>
        <taxon>Pterocarpus clade</taxon>
        <taxon>Arachis</taxon>
    </lineage>
</organism>
<evidence type="ECO:0000313" key="2">
    <source>
        <dbReference type="Proteomes" id="UP000289738"/>
    </source>
</evidence>
<dbReference type="GO" id="GO:0007140">
    <property type="term" value="P:male meiotic nuclear division"/>
    <property type="evidence" value="ECO:0007669"/>
    <property type="project" value="TreeGrafter"/>
</dbReference>
<gene>
    <name evidence="1" type="ORF">Ahy_A01g001383</name>
</gene>
<dbReference type="PANTHER" id="PTHR35768:SF1">
    <property type="entry name" value="PROTEIN MULTIPOLAR SPINDLE 1"/>
    <property type="match status" value="1"/>
</dbReference>
<reference evidence="1 2" key="1">
    <citation type="submission" date="2019-01" db="EMBL/GenBank/DDBJ databases">
        <title>Sequencing of cultivated peanut Arachis hypogaea provides insights into genome evolution and oil improvement.</title>
        <authorList>
            <person name="Chen X."/>
        </authorList>
    </citation>
    <scope>NUCLEOTIDE SEQUENCE [LARGE SCALE GENOMIC DNA]</scope>
    <source>
        <strain evidence="2">cv. Fuhuasheng</strain>
        <tissue evidence="1">Leaves</tissue>
    </source>
</reference>
<protein>
    <recommendedName>
        <fullName evidence="3">Multipolar spindle 1</fullName>
    </recommendedName>
</protein>
<dbReference type="PANTHER" id="PTHR35768">
    <property type="entry name" value="PROTEIN MULTIPOLAR SPINDLE 1"/>
    <property type="match status" value="1"/>
</dbReference>
<dbReference type="STRING" id="3818.A0A445EN21"/>
<evidence type="ECO:0008006" key="3">
    <source>
        <dbReference type="Google" id="ProtNLM"/>
    </source>
</evidence>